<protein>
    <submittedName>
        <fullName evidence="1">Uncharacterized protein</fullName>
    </submittedName>
</protein>
<dbReference type="Proteomes" id="UP001195769">
    <property type="component" value="Unassembled WGS sequence"/>
</dbReference>
<name>A0AAD4HH66_9AGAM</name>
<accession>A0AAD4HH66</accession>
<dbReference type="RefSeq" id="XP_041221657.1">
    <property type="nucleotide sequence ID" value="XM_041369854.1"/>
</dbReference>
<dbReference type="AlphaFoldDB" id="A0AAD4HH66"/>
<dbReference type="EMBL" id="JABBWK010000059">
    <property type="protein sequence ID" value="KAG1896081.1"/>
    <property type="molecule type" value="Genomic_DNA"/>
</dbReference>
<proteinExistence type="predicted"/>
<dbReference type="GeneID" id="64664152"/>
<sequence length="161" mass="18326">MISGCVEFAVKDIDLLKELHNELSRHENARAKYKAVYQRPDADMYFSIALTTVLPNNKGGQSFAKTHPYGRSNNNAVPYPRFPNQNIMIYFLSTPPDRTPSPRKRIANTISGKSEFSAAIQQTSSHFYHWYQCATERYKNSGIVGGSRTCDLAYRKYKFSG</sequence>
<gene>
    <name evidence="1" type="ORF">F5891DRAFT_1248415</name>
</gene>
<keyword evidence="2" id="KW-1185">Reference proteome</keyword>
<reference evidence="1" key="1">
    <citation type="journal article" date="2020" name="New Phytol.">
        <title>Comparative genomics reveals dynamic genome evolution in host specialist ectomycorrhizal fungi.</title>
        <authorList>
            <person name="Lofgren L.A."/>
            <person name="Nguyen N.H."/>
            <person name="Vilgalys R."/>
            <person name="Ruytinx J."/>
            <person name="Liao H.L."/>
            <person name="Branco S."/>
            <person name="Kuo A."/>
            <person name="LaButti K."/>
            <person name="Lipzen A."/>
            <person name="Andreopoulos W."/>
            <person name="Pangilinan J."/>
            <person name="Riley R."/>
            <person name="Hundley H."/>
            <person name="Na H."/>
            <person name="Barry K."/>
            <person name="Grigoriev I.V."/>
            <person name="Stajich J.E."/>
            <person name="Kennedy P.G."/>
        </authorList>
    </citation>
    <scope>NUCLEOTIDE SEQUENCE</scope>
    <source>
        <strain evidence="1">FC203</strain>
    </source>
</reference>
<comment type="caution">
    <text evidence="1">The sequence shown here is derived from an EMBL/GenBank/DDBJ whole genome shotgun (WGS) entry which is preliminary data.</text>
</comment>
<evidence type="ECO:0000313" key="2">
    <source>
        <dbReference type="Proteomes" id="UP001195769"/>
    </source>
</evidence>
<evidence type="ECO:0000313" key="1">
    <source>
        <dbReference type="EMBL" id="KAG1896081.1"/>
    </source>
</evidence>
<organism evidence="1 2">
    <name type="scientific">Suillus fuscotomentosus</name>
    <dbReference type="NCBI Taxonomy" id="1912939"/>
    <lineage>
        <taxon>Eukaryota</taxon>
        <taxon>Fungi</taxon>
        <taxon>Dikarya</taxon>
        <taxon>Basidiomycota</taxon>
        <taxon>Agaricomycotina</taxon>
        <taxon>Agaricomycetes</taxon>
        <taxon>Agaricomycetidae</taxon>
        <taxon>Boletales</taxon>
        <taxon>Suillineae</taxon>
        <taxon>Suillaceae</taxon>
        <taxon>Suillus</taxon>
    </lineage>
</organism>